<dbReference type="InterPro" id="IPR023214">
    <property type="entry name" value="HAD_sf"/>
</dbReference>
<dbReference type="GO" id="GO:0005829">
    <property type="term" value="C:cytosol"/>
    <property type="evidence" value="ECO:0007669"/>
    <property type="project" value="TreeGrafter"/>
</dbReference>
<protein>
    <submittedName>
        <fullName evidence="1">Cof-type HAD-IIB family hydrolase</fullName>
    </submittedName>
</protein>
<accession>A0A927H8D9</accession>
<dbReference type="InterPro" id="IPR000150">
    <property type="entry name" value="Cof"/>
</dbReference>
<name>A0A927H8D9_9BACL</name>
<dbReference type="Proteomes" id="UP000632125">
    <property type="component" value="Unassembled WGS sequence"/>
</dbReference>
<dbReference type="InterPro" id="IPR006379">
    <property type="entry name" value="HAD-SF_hydro_IIB"/>
</dbReference>
<dbReference type="Gene3D" id="3.40.50.1000">
    <property type="entry name" value="HAD superfamily/HAD-like"/>
    <property type="match status" value="1"/>
</dbReference>
<dbReference type="SFLD" id="SFLDG01140">
    <property type="entry name" value="C2.B:_Phosphomannomutase_and_P"/>
    <property type="match status" value="1"/>
</dbReference>
<gene>
    <name evidence="1" type="ORF">IDH41_18265</name>
</gene>
<dbReference type="GO" id="GO:0016791">
    <property type="term" value="F:phosphatase activity"/>
    <property type="evidence" value="ECO:0007669"/>
    <property type="project" value="UniProtKB-ARBA"/>
</dbReference>
<dbReference type="RefSeq" id="WP_190863540.1">
    <property type="nucleotide sequence ID" value="NZ_JACXIY010000021.1"/>
</dbReference>
<keyword evidence="1" id="KW-0378">Hydrolase</keyword>
<dbReference type="Pfam" id="PF08282">
    <property type="entry name" value="Hydrolase_3"/>
    <property type="match status" value="1"/>
</dbReference>
<dbReference type="Gene3D" id="3.30.1240.10">
    <property type="match status" value="1"/>
</dbReference>
<dbReference type="InterPro" id="IPR036412">
    <property type="entry name" value="HAD-like_sf"/>
</dbReference>
<dbReference type="NCBIfam" id="TIGR00099">
    <property type="entry name" value="Cof-subfamily"/>
    <property type="match status" value="1"/>
</dbReference>
<evidence type="ECO:0000313" key="2">
    <source>
        <dbReference type="Proteomes" id="UP000632125"/>
    </source>
</evidence>
<reference evidence="1" key="1">
    <citation type="submission" date="2020-09" db="EMBL/GenBank/DDBJ databases">
        <title>A novel bacterium of genus Paenibacillus, isolated from South China Sea.</title>
        <authorList>
            <person name="Huang H."/>
            <person name="Mo K."/>
            <person name="Hu Y."/>
        </authorList>
    </citation>
    <scope>NUCLEOTIDE SEQUENCE</scope>
    <source>
        <strain evidence="1">IB182493</strain>
    </source>
</reference>
<proteinExistence type="predicted"/>
<dbReference type="AlphaFoldDB" id="A0A927H8D9"/>
<dbReference type="GO" id="GO:0000287">
    <property type="term" value="F:magnesium ion binding"/>
    <property type="evidence" value="ECO:0007669"/>
    <property type="project" value="TreeGrafter"/>
</dbReference>
<dbReference type="EMBL" id="JACXIY010000021">
    <property type="protein sequence ID" value="MBD2870529.1"/>
    <property type="molecule type" value="Genomic_DNA"/>
</dbReference>
<dbReference type="PANTHER" id="PTHR10000:SF8">
    <property type="entry name" value="HAD SUPERFAMILY HYDROLASE-LIKE, TYPE 3"/>
    <property type="match status" value="1"/>
</dbReference>
<sequence>MIKLIASDLDGTLLDASKQINDRDRAAVARAIGEGLELCIASGRMYAEINAFMRPFKGRYHAVGQNGATVYHKDLRLLASSDFEPALSSRLLQATRGIVRFIQCADDSLYVTERSSASLSYESRILSACTERRDLEAVLAGDELRCCKISFFGELARLNALAAELNSRFEGRIETFISDKDCLDVMPRSVSKGAGLSRLIRELGFRRDEVACIGDSFNDLPMFALTEHSYAMRDSRDEIRSRANHIIPSVADAIEQIIAHNRAFKAS</sequence>
<dbReference type="SFLD" id="SFLDS00003">
    <property type="entry name" value="Haloacid_Dehalogenase"/>
    <property type="match status" value="1"/>
</dbReference>
<keyword evidence="2" id="KW-1185">Reference proteome</keyword>
<dbReference type="SUPFAM" id="SSF56784">
    <property type="entry name" value="HAD-like"/>
    <property type="match status" value="1"/>
</dbReference>
<comment type="caution">
    <text evidence="1">The sequence shown here is derived from an EMBL/GenBank/DDBJ whole genome shotgun (WGS) entry which is preliminary data.</text>
</comment>
<organism evidence="1 2">
    <name type="scientific">Paenibacillus arenilitoris</name>
    <dbReference type="NCBI Taxonomy" id="2772299"/>
    <lineage>
        <taxon>Bacteria</taxon>
        <taxon>Bacillati</taxon>
        <taxon>Bacillota</taxon>
        <taxon>Bacilli</taxon>
        <taxon>Bacillales</taxon>
        <taxon>Paenibacillaceae</taxon>
        <taxon>Paenibacillus</taxon>
    </lineage>
</organism>
<evidence type="ECO:0000313" key="1">
    <source>
        <dbReference type="EMBL" id="MBD2870529.1"/>
    </source>
</evidence>
<dbReference type="NCBIfam" id="TIGR01484">
    <property type="entry name" value="HAD-SF-IIB"/>
    <property type="match status" value="1"/>
</dbReference>
<dbReference type="PANTHER" id="PTHR10000">
    <property type="entry name" value="PHOSPHOSERINE PHOSPHATASE"/>
    <property type="match status" value="1"/>
</dbReference>